<evidence type="ECO:0000256" key="5">
    <source>
        <dbReference type="ARBA" id="ARBA00022833"/>
    </source>
</evidence>
<dbReference type="AlphaFoldDB" id="A0A1Y5TM61"/>
<keyword evidence="5" id="KW-0862">Zinc</keyword>
<sequence>MDVVWQVFAVKYAERNGRTRQDSFILDDDHATPHAMDYFIWILKSSAGVIVVDTGYDRSEGERRGRPILRDPGDAIAAVGIDPMAVENLIITHMHYDHAGALDRFPRATVHIQETEMAFVTGPCMCHEHLRKPFTAEHACQMVRRLFEGRVQFHNGDGIVAPGVSIHRIGGHTRGLQVVRVRTEAGWLCLASDASHYYENFLRAKPFPIVVDLAAMLDGFRRIQSLADKPSLVIPGHDPLVFSYFDPPAGGPDFVLRLDQGPARPVAGTGR</sequence>
<dbReference type="PANTHER" id="PTHR42978">
    <property type="entry name" value="QUORUM-QUENCHING LACTONASE YTNP-RELATED-RELATED"/>
    <property type="match status" value="1"/>
</dbReference>
<comment type="cofactor">
    <cofactor evidence="1">
        <name>Zn(2+)</name>
        <dbReference type="ChEBI" id="CHEBI:29105"/>
    </cofactor>
</comment>
<protein>
    <submittedName>
        <fullName evidence="7">N-acyl homoserine lactonase</fullName>
        <ecNumber evidence="7">3.1.1.81</ecNumber>
    </submittedName>
</protein>
<reference evidence="7 8" key="1">
    <citation type="submission" date="2017-03" db="EMBL/GenBank/DDBJ databases">
        <authorList>
            <person name="Afonso C.L."/>
            <person name="Miller P.J."/>
            <person name="Scott M.A."/>
            <person name="Spackman E."/>
            <person name="Goraichik I."/>
            <person name="Dimitrov K.M."/>
            <person name="Suarez D.L."/>
            <person name="Swayne D.E."/>
        </authorList>
    </citation>
    <scope>NUCLEOTIDE SEQUENCE [LARGE SCALE GENOMIC DNA]</scope>
    <source>
        <strain evidence="7 8">CECT 7691</strain>
    </source>
</reference>
<evidence type="ECO:0000259" key="6">
    <source>
        <dbReference type="SMART" id="SM00849"/>
    </source>
</evidence>
<dbReference type="GO" id="GO:0046872">
    <property type="term" value="F:metal ion binding"/>
    <property type="evidence" value="ECO:0007669"/>
    <property type="project" value="UniProtKB-KW"/>
</dbReference>
<dbReference type="InterPro" id="IPR051013">
    <property type="entry name" value="MBL_superfamily_lactonases"/>
</dbReference>
<evidence type="ECO:0000313" key="7">
    <source>
        <dbReference type="EMBL" id="SLN65181.1"/>
    </source>
</evidence>
<dbReference type="InParanoid" id="A0A1Y5TM61"/>
<feature type="domain" description="Metallo-beta-lactamase" evidence="6">
    <location>
        <begin position="37"/>
        <end position="237"/>
    </location>
</feature>
<evidence type="ECO:0000313" key="8">
    <source>
        <dbReference type="Proteomes" id="UP000193200"/>
    </source>
</evidence>
<dbReference type="SMART" id="SM00849">
    <property type="entry name" value="Lactamase_B"/>
    <property type="match status" value="1"/>
</dbReference>
<keyword evidence="4 7" id="KW-0378">Hydrolase</keyword>
<evidence type="ECO:0000256" key="2">
    <source>
        <dbReference type="ARBA" id="ARBA00007749"/>
    </source>
</evidence>
<dbReference type="Proteomes" id="UP000193200">
    <property type="component" value="Unassembled WGS sequence"/>
</dbReference>
<evidence type="ECO:0000256" key="4">
    <source>
        <dbReference type="ARBA" id="ARBA00022801"/>
    </source>
</evidence>
<proteinExistence type="inferred from homology"/>
<dbReference type="EC" id="3.1.1.81" evidence="7"/>
<evidence type="ECO:0000256" key="3">
    <source>
        <dbReference type="ARBA" id="ARBA00022723"/>
    </source>
</evidence>
<keyword evidence="8" id="KW-1185">Reference proteome</keyword>
<dbReference type="OrthoDB" id="9773738at2"/>
<dbReference type="PANTHER" id="PTHR42978:SF7">
    <property type="entry name" value="METALLO-HYDROLASE RV2300C-RELATED"/>
    <property type="match status" value="1"/>
</dbReference>
<dbReference type="EMBL" id="FWFR01000002">
    <property type="protein sequence ID" value="SLN65181.1"/>
    <property type="molecule type" value="Genomic_DNA"/>
</dbReference>
<comment type="similarity">
    <text evidence="2">Belongs to the metallo-beta-lactamase superfamily.</text>
</comment>
<dbReference type="GO" id="GO:0102007">
    <property type="term" value="F:acyl-L-homoserine-lactone lactonohydrolase activity"/>
    <property type="evidence" value="ECO:0007669"/>
    <property type="project" value="UniProtKB-EC"/>
</dbReference>
<dbReference type="InterPro" id="IPR036866">
    <property type="entry name" value="RibonucZ/Hydroxyglut_hydro"/>
</dbReference>
<dbReference type="RefSeq" id="WP_085884286.1">
    <property type="nucleotide sequence ID" value="NZ_FWFR01000002.1"/>
</dbReference>
<accession>A0A1Y5TM61</accession>
<dbReference type="CDD" id="cd07729">
    <property type="entry name" value="AHL_lactonase_MBL-fold"/>
    <property type="match status" value="1"/>
</dbReference>
<keyword evidence="3" id="KW-0479">Metal-binding</keyword>
<dbReference type="Gene3D" id="3.60.15.10">
    <property type="entry name" value="Ribonuclease Z/Hydroxyacylglutathione hydrolase-like"/>
    <property type="match status" value="1"/>
</dbReference>
<evidence type="ECO:0000256" key="1">
    <source>
        <dbReference type="ARBA" id="ARBA00001947"/>
    </source>
</evidence>
<organism evidence="7 8">
    <name type="scientific">Oceanibacterium hippocampi</name>
    <dbReference type="NCBI Taxonomy" id="745714"/>
    <lineage>
        <taxon>Bacteria</taxon>
        <taxon>Pseudomonadati</taxon>
        <taxon>Pseudomonadota</taxon>
        <taxon>Alphaproteobacteria</taxon>
        <taxon>Sneathiellales</taxon>
        <taxon>Sneathiellaceae</taxon>
        <taxon>Oceanibacterium</taxon>
    </lineage>
</organism>
<dbReference type="SUPFAM" id="SSF56281">
    <property type="entry name" value="Metallo-hydrolase/oxidoreductase"/>
    <property type="match status" value="1"/>
</dbReference>
<dbReference type="InterPro" id="IPR001279">
    <property type="entry name" value="Metallo-B-lactamas"/>
</dbReference>
<dbReference type="Pfam" id="PF00753">
    <property type="entry name" value="Lactamase_B"/>
    <property type="match status" value="1"/>
</dbReference>
<gene>
    <name evidence="7" type="primary">aiiA</name>
    <name evidence="7" type="ORF">OCH7691_02969</name>
</gene>
<name>A0A1Y5TM61_9PROT</name>